<name>A0ABT8T984_9BACT</name>
<comment type="caution">
    <text evidence="1">The sequence shown here is derived from an EMBL/GenBank/DDBJ whole genome shotgun (WGS) entry which is preliminary data.</text>
</comment>
<dbReference type="EMBL" id="JAULJQ010000032">
    <property type="protein sequence ID" value="MDO2410148.1"/>
    <property type="molecule type" value="Genomic_DNA"/>
</dbReference>
<protein>
    <recommendedName>
        <fullName evidence="3">YkgJ family cysteine cluster protein</fullName>
    </recommendedName>
</protein>
<feature type="non-terminal residue" evidence="1">
    <location>
        <position position="64"/>
    </location>
</feature>
<evidence type="ECO:0000313" key="2">
    <source>
        <dbReference type="Proteomes" id="UP001171111"/>
    </source>
</evidence>
<evidence type="ECO:0000313" key="1">
    <source>
        <dbReference type="EMBL" id="MDO2410148.1"/>
    </source>
</evidence>
<evidence type="ECO:0008006" key="3">
    <source>
        <dbReference type="Google" id="ProtNLM"/>
    </source>
</evidence>
<sequence length="64" mass="7305">MKQETEFVNFPKCYESCGGYCCKGFKNANFKFFDGSYVALPLLEKEFNEYKKSGGIIGLEEAKK</sequence>
<reference evidence="1 2" key="1">
    <citation type="submission" date="2023-06" db="EMBL/GenBank/DDBJ databases">
        <title>Campylobacter magnum sp. nov., isolated from cecal contents of domestic pigs (Sus scrofa domesticus).</title>
        <authorList>
            <person name="Papic B."/>
            <person name="Gruntar I."/>
        </authorList>
    </citation>
    <scope>NUCLEOTIDE SEQUENCE [LARGE SCALE GENOMIC DNA]</scope>
    <source>
        <strain evidence="2">34484-21</strain>
    </source>
</reference>
<proteinExistence type="predicted"/>
<accession>A0ABT8T984</accession>
<organism evidence="1 2">
    <name type="scientific">Campylobacter magnus</name>
    <dbReference type="NCBI Taxonomy" id="3026462"/>
    <lineage>
        <taxon>Bacteria</taxon>
        <taxon>Pseudomonadati</taxon>
        <taxon>Campylobacterota</taxon>
        <taxon>Epsilonproteobacteria</taxon>
        <taxon>Campylobacterales</taxon>
        <taxon>Campylobacteraceae</taxon>
        <taxon>Campylobacter</taxon>
    </lineage>
</organism>
<keyword evidence="2" id="KW-1185">Reference proteome</keyword>
<dbReference type="Proteomes" id="UP001171111">
    <property type="component" value="Unassembled WGS sequence"/>
</dbReference>
<gene>
    <name evidence="1" type="ORF">Q2362_08645</name>
</gene>